<dbReference type="InterPro" id="IPR050778">
    <property type="entry name" value="Cueball_EGF_LRP_Nidogen"/>
</dbReference>
<gene>
    <name evidence="1" type="ORF">I41_24740</name>
</gene>
<dbReference type="AlphaFoldDB" id="A0A517TY54"/>
<dbReference type="Gene3D" id="2.120.10.30">
    <property type="entry name" value="TolB, C-terminal domain"/>
    <property type="match status" value="2"/>
</dbReference>
<dbReference type="KEGG" id="llh:I41_24740"/>
<dbReference type="Proteomes" id="UP000317909">
    <property type="component" value="Chromosome"/>
</dbReference>
<dbReference type="OrthoDB" id="1491481at2"/>
<dbReference type="RefSeq" id="WP_145432865.1">
    <property type="nucleotide sequence ID" value="NZ_CP036339.1"/>
</dbReference>
<dbReference type="InterPro" id="IPR000033">
    <property type="entry name" value="LDLR_classB_rpt"/>
</dbReference>
<name>A0A517TY54_9BACT</name>
<dbReference type="SUPFAM" id="SSF63829">
    <property type="entry name" value="Calcium-dependent phosphotriesterase"/>
    <property type="match status" value="1"/>
</dbReference>
<dbReference type="InterPro" id="IPR011042">
    <property type="entry name" value="6-blade_b-propeller_TolB-like"/>
</dbReference>
<organism evidence="1 2">
    <name type="scientific">Lacipirellula limnantheis</name>
    <dbReference type="NCBI Taxonomy" id="2528024"/>
    <lineage>
        <taxon>Bacteria</taxon>
        <taxon>Pseudomonadati</taxon>
        <taxon>Planctomycetota</taxon>
        <taxon>Planctomycetia</taxon>
        <taxon>Pirellulales</taxon>
        <taxon>Lacipirellulaceae</taxon>
        <taxon>Lacipirellula</taxon>
    </lineage>
</organism>
<sequence>MYSRWLLGFATLVLLQESASKAYGDSPSLYYSATVGGVKSIYRSTLDGSNATVVLTGATGPFDIDDRTGTIYFEAPSSRTPSTESIWKSNIDGSNRVEFIQNCCLPSRIEIDESNNRLFLAYFRGSEWNLSAPAYIDLGFRTTVEIEFDQIHQTAFLAVGRYAGTGFTDEVYARTDDGVVTPIVTGIRNLNGLGIDPVHQFVYFSAQPIDGSDPRAIYRVRMDGGSMERFIDLSDLPGISIPSDIEVVPEFNAIFWRDDGLGGLWRSDLDGSNIVKLNNSLSSAGQIKVVVPESRSIELAVCLGIATAVQCRRYRRKSTSGKPA</sequence>
<protein>
    <submittedName>
        <fullName evidence="1">Uncharacterized protein</fullName>
    </submittedName>
</protein>
<dbReference type="EMBL" id="CP036339">
    <property type="protein sequence ID" value="QDT73285.1"/>
    <property type="molecule type" value="Genomic_DNA"/>
</dbReference>
<accession>A0A517TY54</accession>
<reference evidence="1 2" key="1">
    <citation type="submission" date="2019-02" db="EMBL/GenBank/DDBJ databases">
        <title>Deep-cultivation of Planctomycetes and their phenomic and genomic characterization uncovers novel biology.</title>
        <authorList>
            <person name="Wiegand S."/>
            <person name="Jogler M."/>
            <person name="Boedeker C."/>
            <person name="Pinto D."/>
            <person name="Vollmers J."/>
            <person name="Rivas-Marin E."/>
            <person name="Kohn T."/>
            <person name="Peeters S.H."/>
            <person name="Heuer A."/>
            <person name="Rast P."/>
            <person name="Oberbeckmann S."/>
            <person name="Bunk B."/>
            <person name="Jeske O."/>
            <person name="Meyerdierks A."/>
            <person name="Storesund J.E."/>
            <person name="Kallscheuer N."/>
            <person name="Luecker S."/>
            <person name="Lage O.M."/>
            <person name="Pohl T."/>
            <person name="Merkel B.J."/>
            <person name="Hornburger P."/>
            <person name="Mueller R.-W."/>
            <person name="Bruemmer F."/>
            <person name="Labrenz M."/>
            <person name="Spormann A.M."/>
            <person name="Op den Camp H."/>
            <person name="Overmann J."/>
            <person name="Amann R."/>
            <person name="Jetten M.S.M."/>
            <person name="Mascher T."/>
            <person name="Medema M.H."/>
            <person name="Devos D.P."/>
            <person name="Kaster A.-K."/>
            <person name="Ovreas L."/>
            <person name="Rohde M."/>
            <person name="Galperin M.Y."/>
            <person name="Jogler C."/>
        </authorList>
    </citation>
    <scope>NUCLEOTIDE SEQUENCE [LARGE SCALE GENOMIC DNA]</scope>
    <source>
        <strain evidence="1 2">I41</strain>
    </source>
</reference>
<dbReference type="PANTHER" id="PTHR46513">
    <property type="entry name" value="VITELLOGENIN RECEPTOR-LIKE PROTEIN-RELATED-RELATED"/>
    <property type="match status" value="1"/>
</dbReference>
<proteinExistence type="predicted"/>
<dbReference type="SMART" id="SM00135">
    <property type="entry name" value="LY"/>
    <property type="match status" value="3"/>
</dbReference>
<keyword evidence="2" id="KW-1185">Reference proteome</keyword>
<evidence type="ECO:0000313" key="2">
    <source>
        <dbReference type="Proteomes" id="UP000317909"/>
    </source>
</evidence>
<evidence type="ECO:0000313" key="1">
    <source>
        <dbReference type="EMBL" id="QDT73285.1"/>
    </source>
</evidence>